<comment type="caution">
    <text evidence="9">The sequence shown here is derived from an EMBL/GenBank/DDBJ whole genome shotgun (WGS) entry which is preliminary data.</text>
</comment>
<dbReference type="Gene3D" id="3.40.50.620">
    <property type="entry name" value="HUPs"/>
    <property type="match status" value="1"/>
</dbReference>
<keyword evidence="2" id="KW-0436">Ligase</keyword>
<evidence type="ECO:0000256" key="7">
    <source>
        <dbReference type="ARBA" id="ARBA00029936"/>
    </source>
</evidence>
<dbReference type="GO" id="GO:0005524">
    <property type="term" value="F:ATP binding"/>
    <property type="evidence" value="ECO:0007669"/>
    <property type="project" value="UniProtKB-KW"/>
</dbReference>
<keyword evidence="5" id="KW-0648">Protein biosynthesis</keyword>
<dbReference type="GO" id="GO:0006438">
    <property type="term" value="P:valyl-tRNA aminoacylation"/>
    <property type="evidence" value="ECO:0007669"/>
    <property type="project" value="InterPro"/>
</dbReference>
<evidence type="ECO:0000256" key="2">
    <source>
        <dbReference type="ARBA" id="ARBA00022598"/>
    </source>
</evidence>
<evidence type="ECO:0000256" key="3">
    <source>
        <dbReference type="ARBA" id="ARBA00022741"/>
    </source>
</evidence>
<dbReference type="EC" id="6.1.1.9" evidence="1"/>
<accession>X1CYG3</accession>
<feature type="non-terminal residue" evidence="9">
    <location>
        <position position="94"/>
    </location>
</feature>
<evidence type="ECO:0000256" key="4">
    <source>
        <dbReference type="ARBA" id="ARBA00022840"/>
    </source>
</evidence>
<dbReference type="InterPro" id="IPR002303">
    <property type="entry name" value="Valyl-tRNA_ligase"/>
</dbReference>
<reference evidence="9" key="1">
    <citation type="journal article" date="2014" name="Front. Microbiol.">
        <title>High frequency of phylogenetically diverse reductive dehalogenase-homologous genes in deep subseafloor sedimentary metagenomes.</title>
        <authorList>
            <person name="Kawai M."/>
            <person name="Futagami T."/>
            <person name="Toyoda A."/>
            <person name="Takaki Y."/>
            <person name="Nishi S."/>
            <person name="Hori S."/>
            <person name="Arai W."/>
            <person name="Tsubouchi T."/>
            <person name="Morono Y."/>
            <person name="Uchiyama I."/>
            <person name="Ito T."/>
            <person name="Fujiyama A."/>
            <person name="Inagaki F."/>
            <person name="Takami H."/>
        </authorList>
    </citation>
    <scope>NUCLEOTIDE SEQUENCE</scope>
    <source>
        <strain evidence="9">Expedition CK06-06</strain>
    </source>
</reference>
<sequence length="94" mass="10755">MSEIPKAYEPGKIEEKWYNFWLEQGYFTPKIDPSKKPFVVIMPPPNVTGELHLGHALTDTLEDIMVRWHRMKGEPTLWLPGADHAGIATQVVVE</sequence>
<name>X1CYG3_9ZZZZ</name>
<proteinExistence type="predicted"/>
<gene>
    <name evidence="9" type="ORF">S01H4_63242</name>
</gene>
<dbReference type="EMBL" id="BART01037977">
    <property type="protein sequence ID" value="GAH12907.1"/>
    <property type="molecule type" value="Genomic_DNA"/>
</dbReference>
<evidence type="ECO:0000256" key="6">
    <source>
        <dbReference type="ARBA" id="ARBA00023146"/>
    </source>
</evidence>
<feature type="domain" description="Aminoacyl-tRNA synthetase class Ia" evidence="8">
    <location>
        <begin position="16"/>
        <end position="94"/>
    </location>
</feature>
<dbReference type="PANTHER" id="PTHR11946:SF93">
    <property type="entry name" value="VALINE--TRNA LIGASE, CHLOROPLASTIC_MITOCHONDRIAL 2"/>
    <property type="match status" value="1"/>
</dbReference>
<dbReference type="PANTHER" id="PTHR11946">
    <property type="entry name" value="VALYL-TRNA SYNTHETASES"/>
    <property type="match status" value="1"/>
</dbReference>
<dbReference type="SUPFAM" id="SSF52374">
    <property type="entry name" value="Nucleotidylyl transferase"/>
    <property type="match status" value="1"/>
</dbReference>
<dbReference type="AlphaFoldDB" id="X1CYG3"/>
<protein>
    <recommendedName>
        <fullName evidence="1">valine--tRNA ligase</fullName>
        <ecNumber evidence="1">6.1.1.9</ecNumber>
    </recommendedName>
    <alternativeName>
        <fullName evidence="7">Valyl-tRNA synthetase</fullName>
    </alternativeName>
</protein>
<dbReference type="InterPro" id="IPR014729">
    <property type="entry name" value="Rossmann-like_a/b/a_fold"/>
</dbReference>
<dbReference type="InterPro" id="IPR002300">
    <property type="entry name" value="aa-tRNA-synth_Ia"/>
</dbReference>
<keyword evidence="4" id="KW-0067">ATP-binding</keyword>
<evidence type="ECO:0000313" key="9">
    <source>
        <dbReference type="EMBL" id="GAH12907.1"/>
    </source>
</evidence>
<dbReference type="Pfam" id="PF00133">
    <property type="entry name" value="tRNA-synt_1"/>
    <property type="match status" value="1"/>
</dbReference>
<keyword evidence="3" id="KW-0547">Nucleotide-binding</keyword>
<organism evidence="9">
    <name type="scientific">marine sediment metagenome</name>
    <dbReference type="NCBI Taxonomy" id="412755"/>
    <lineage>
        <taxon>unclassified sequences</taxon>
        <taxon>metagenomes</taxon>
        <taxon>ecological metagenomes</taxon>
    </lineage>
</organism>
<evidence type="ECO:0000259" key="8">
    <source>
        <dbReference type="Pfam" id="PF00133"/>
    </source>
</evidence>
<dbReference type="PROSITE" id="PS00178">
    <property type="entry name" value="AA_TRNA_LIGASE_I"/>
    <property type="match status" value="1"/>
</dbReference>
<dbReference type="GO" id="GO:0005829">
    <property type="term" value="C:cytosol"/>
    <property type="evidence" value="ECO:0007669"/>
    <property type="project" value="TreeGrafter"/>
</dbReference>
<keyword evidence="6" id="KW-0030">Aminoacyl-tRNA synthetase</keyword>
<dbReference type="GO" id="GO:0004832">
    <property type="term" value="F:valine-tRNA ligase activity"/>
    <property type="evidence" value="ECO:0007669"/>
    <property type="project" value="UniProtKB-EC"/>
</dbReference>
<evidence type="ECO:0000256" key="1">
    <source>
        <dbReference type="ARBA" id="ARBA00013169"/>
    </source>
</evidence>
<dbReference type="InterPro" id="IPR001412">
    <property type="entry name" value="aa-tRNA-synth_I_CS"/>
</dbReference>
<evidence type="ECO:0000256" key="5">
    <source>
        <dbReference type="ARBA" id="ARBA00022917"/>
    </source>
</evidence>